<dbReference type="Gene3D" id="3.30.1490.100">
    <property type="entry name" value="DNA polymerase, Y-family, little finger domain"/>
    <property type="match status" value="1"/>
</dbReference>
<dbReference type="GO" id="GO:0009432">
    <property type="term" value="P:SOS response"/>
    <property type="evidence" value="ECO:0007669"/>
    <property type="project" value="TreeGrafter"/>
</dbReference>
<dbReference type="InterPro" id="IPR043502">
    <property type="entry name" value="DNA/RNA_pol_sf"/>
</dbReference>
<dbReference type="PANTHER" id="PTHR11076">
    <property type="entry name" value="DNA REPAIR POLYMERASE UMUC / TRANSFERASE FAMILY MEMBER"/>
    <property type="match status" value="1"/>
</dbReference>
<keyword evidence="4" id="KW-0227">DNA damage</keyword>
<dbReference type="AlphaFoldDB" id="A0A4R6QAJ7"/>
<dbReference type="EMBL" id="SNXO01000003">
    <property type="protein sequence ID" value="TDP59648.1"/>
    <property type="molecule type" value="Genomic_DNA"/>
</dbReference>
<dbReference type="GO" id="GO:0003887">
    <property type="term" value="F:DNA-directed DNA polymerase activity"/>
    <property type="evidence" value="ECO:0007669"/>
    <property type="project" value="UniProtKB-KW"/>
</dbReference>
<dbReference type="InterPro" id="IPR022880">
    <property type="entry name" value="DNApol_IV"/>
</dbReference>
<keyword evidence="5" id="KW-0808">Transferase</keyword>
<keyword evidence="2" id="KW-0515">Mutator protein</keyword>
<dbReference type="CDD" id="cd03586">
    <property type="entry name" value="PolY_Pol_IV_kappa"/>
    <property type="match status" value="1"/>
</dbReference>
<dbReference type="Proteomes" id="UP000295500">
    <property type="component" value="Unassembled WGS sequence"/>
</dbReference>
<dbReference type="PROSITE" id="PS50173">
    <property type="entry name" value="UMUC"/>
    <property type="match status" value="1"/>
</dbReference>
<organism evidence="7 8">
    <name type="scientific">Aminicella lysinilytica</name>
    <dbReference type="NCBI Taxonomy" id="433323"/>
    <lineage>
        <taxon>Bacteria</taxon>
        <taxon>Bacillati</taxon>
        <taxon>Bacillota</taxon>
        <taxon>Clostridia</taxon>
        <taxon>Peptostreptococcales</taxon>
        <taxon>Anaerovoracaceae</taxon>
        <taxon>Aminicella</taxon>
    </lineage>
</organism>
<dbReference type="SUPFAM" id="SSF100879">
    <property type="entry name" value="Lesion bypass DNA polymerase (Y-family), little finger domain"/>
    <property type="match status" value="1"/>
</dbReference>
<dbReference type="InterPro" id="IPR001126">
    <property type="entry name" value="UmuC"/>
</dbReference>
<dbReference type="Pfam" id="PF11799">
    <property type="entry name" value="IMS_C"/>
    <property type="match status" value="1"/>
</dbReference>
<dbReference type="Gene3D" id="3.30.70.270">
    <property type="match status" value="1"/>
</dbReference>
<keyword evidence="3" id="KW-0548">Nucleotidyltransferase</keyword>
<reference evidence="7 8" key="1">
    <citation type="submission" date="2019-03" db="EMBL/GenBank/DDBJ databases">
        <title>Genomic Encyclopedia of Type Strains, Phase IV (KMG-IV): sequencing the most valuable type-strain genomes for metagenomic binning, comparative biology and taxonomic classification.</title>
        <authorList>
            <person name="Goeker M."/>
        </authorList>
    </citation>
    <scope>NUCLEOTIDE SEQUENCE [LARGE SCALE GENOMIC DNA]</scope>
    <source>
        <strain evidence="7 8">DSM 28287</strain>
    </source>
</reference>
<evidence type="ECO:0000256" key="3">
    <source>
        <dbReference type="ARBA" id="ARBA00022695"/>
    </source>
</evidence>
<comment type="caution">
    <text evidence="7">The sequence shown here is derived from an EMBL/GenBank/DDBJ whole genome shotgun (WGS) entry which is preliminary data.</text>
</comment>
<sequence>MTVLQVDANSAYLSWTAAALLEQGYPVDIRTVPAVIAGNPKNRHGIILAKSIPAGKLGIGTGVSLFEARRKCPELLVFPPNFDLYLGCSDAMYEILKEYSPLIERYSVDECFLDHRTCAGHPASPVETAYEIKERIKAELGFTVNVGVGRNKLLSKMACELEKPDKVHCLLTDEDIRDKMWPLDVRELFMVGRATTRRLGKINIRTIGGLAKTDPLLLKAMFKSHGTLIWEYANGIDNGRIIPNDQIVQKGIGNSMTIKYDLLDPQEARSYLLSLTERVGGRLRHHRCKASLVVVSVCTGSFIRYTHQLKLPFFTSDTTTIYRYACRLLSESWKGEPIRQLGVRVGEFVRDDEYQLTVFDVETIEKDEALNDAVDQIRSRFGSEAIYRGVFANSDLNPIEGGVNGGNFLMMGGFRQ</sequence>
<evidence type="ECO:0000256" key="2">
    <source>
        <dbReference type="ARBA" id="ARBA00022457"/>
    </source>
</evidence>
<dbReference type="InterPro" id="IPR050116">
    <property type="entry name" value="DNA_polymerase-Y"/>
</dbReference>
<name>A0A4R6QAJ7_9FIRM</name>
<dbReference type="InterPro" id="IPR043128">
    <property type="entry name" value="Rev_trsase/Diguanyl_cyclase"/>
</dbReference>
<dbReference type="SUPFAM" id="SSF56672">
    <property type="entry name" value="DNA/RNA polymerases"/>
    <property type="match status" value="1"/>
</dbReference>
<gene>
    <name evidence="7" type="ORF">EV211_10369</name>
</gene>
<evidence type="ECO:0000313" key="8">
    <source>
        <dbReference type="Proteomes" id="UP000295500"/>
    </source>
</evidence>
<protein>
    <submittedName>
        <fullName evidence="7">DNA polymerase-4</fullName>
    </submittedName>
</protein>
<dbReference type="InterPro" id="IPR017961">
    <property type="entry name" value="DNA_pol_Y-fam_little_finger"/>
</dbReference>
<dbReference type="InterPro" id="IPR036775">
    <property type="entry name" value="DNA_pol_Y-fam_lit_finger_sf"/>
</dbReference>
<dbReference type="PANTHER" id="PTHR11076:SF35">
    <property type="entry name" value="DNA REPAIR PROTEIN HOMOLOG YOBH"/>
    <property type="match status" value="1"/>
</dbReference>
<comment type="similarity">
    <text evidence="1">Belongs to the DNA polymerase type-Y family.</text>
</comment>
<dbReference type="GO" id="GO:0006281">
    <property type="term" value="P:DNA repair"/>
    <property type="evidence" value="ECO:0007669"/>
    <property type="project" value="InterPro"/>
</dbReference>
<dbReference type="GO" id="GO:0042276">
    <property type="term" value="P:error-prone translesion synthesis"/>
    <property type="evidence" value="ECO:0007669"/>
    <property type="project" value="TreeGrafter"/>
</dbReference>
<evidence type="ECO:0000256" key="1">
    <source>
        <dbReference type="ARBA" id="ARBA00010945"/>
    </source>
</evidence>
<dbReference type="Pfam" id="PF00817">
    <property type="entry name" value="IMS"/>
    <property type="match status" value="1"/>
</dbReference>
<dbReference type="Gene3D" id="3.40.1170.60">
    <property type="match status" value="1"/>
</dbReference>
<evidence type="ECO:0000313" key="7">
    <source>
        <dbReference type="EMBL" id="TDP59648.1"/>
    </source>
</evidence>
<feature type="domain" description="UmuC" evidence="6">
    <location>
        <begin position="3"/>
        <end position="192"/>
    </location>
</feature>
<dbReference type="GO" id="GO:0003684">
    <property type="term" value="F:damaged DNA binding"/>
    <property type="evidence" value="ECO:0007669"/>
    <property type="project" value="InterPro"/>
</dbReference>
<dbReference type="Gene3D" id="1.10.150.20">
    <property type="entry name" value="5' to 3' exonuclease, C-terminal subdomain"/>
    <property type="match status" value="1"/>
</dbReference>
<dbReference type="RefSeq" id="WP_133527640.1">
    <property type="nucleotide sequence ID" value="NZ_SNXO01000003.1"/>
</dbReference>
<dbReference type="GO" id="GO:0005829">
    <property type="term" value="C:cytosol"/>
    <property type="evidence" value="ECO:0007669"/>
    <property type="project" value="TreeGrafter"/>
</dbReference>
<evidence type="ECO:0000256" key="5">
    <source>
        <dbReference type="ARBA" id="ARBA00022932"/>
    </source>
</evidence>
<keyword evidence="5" id="KW-0239">DNA-directed DNA polymerase</keyword>
<accession>A0A4R6QAJ7</accession>
<proteinExistence type="inferred from homology"/>
<evidence type="ECO:0000259" key="6">
    <source>
        <dbReference type="PROSITE" id="PS50173"/>
    </source>
</evidence>
<evidence type="ECO:0000256" key="4">
    <source>
        <dbReference type="ARBA" id="ARBA00022763"/>
    </source>
</evidence>
<dbReference type="OrthoDB" id="9808813at2"/>
<keyword evidence="8" id="KW-1185">Reference proteome</keyword>